<reference evidence="1" key="1">
    <citation type="submission" date="2021-05" db="EMBL/GenBank/DDBJ databases">
        <authorList>
            <person name="Scholz U."/>
            <person name="Mascher M."/>
            <person name="Fiebig A."/>
        </authorList>
    </citation>
    <scope>NUCLEOTIDE SEQUENCE [LARGE SCALE GENOMIC DNA]</scope>
</reference>
<evidence type="ECO:0000313" key="2">
    <source>
        <dbReference type="Proteomes" id="UP001732700"/>
    </source>
</evidence>
<dbReference type="Proteomes" id="UP001732700">
    <property type="component" value="Chromosome 5A"/>
</dbReference>
<evidence type="ECO:0000313" key="1">
    <source>
        <dbReference type="EnsemblPlants" id="AVESA.00010b.r2.5AG0860270.1.CDS.1"/>
    </source>
</evidence>
<sequence length="638" mass="73313">MSLSSAVGWWEEWQLRILVLGSLFIQYLLYFSAFLGRRRLRVLVWIAYIGSDAVAIYALATLFNRQKKTWDGGKSSALEVLWAPVLLIQLGGQPFISAYSLEDNELWKRHTVTLVSQVTVALYVFCKWWSGEKIILAAAILLFVVGILKFAQKPWALRTASFNSMQASSNVLSLEEVQRPTFWSDEEYVQAAKKCSMHAMLVGSRNGFHVWGIRNGFHVWGSYMFSDLSIPYSIRVKTLEYLLMHDAYGLVKECLRETFSMLYTRKGSVTTPLGLVSLLLLPFLTLASTVLFATSHKDGQNEKDILVTYILFGCTTVLEFLFPCMAICYVIPCCRNFLDNLTKGWHDTVYQCNLLSFCVRQEKPTCLIKLVTFNSPREFINQHWYIQQIPVAFQIIGVVRQHVEHGWKKYIHDAASYKRFGDLRGQWAIRRHHQLGWSLKKPFDQSILVWHIATDVCFYHPNTHPRHRQREATERSREISNYMVYLLVIRPEMLMPGTRADLFTLASNEIIKNSNKQPDMTEQSFAQEILRMPMLSSADDTVSNACKLAKELMELDNEEERWTVIQGVWVEMLCYSASRCRGYLHAKSLGDGVECLTTIGLLLSFMGMETLADRHQRSEPPQEEEDEPWAPHSQGGSN</sequence>
<reference evidence="1" key="2">
    <citation type="submission" date="2025-09" db="UniProtKB">
        <authorList>
            <consortium name="EnsemblPlants"/>
        </authorList>
    </citation>
    <scope>IDENTIFICATION</scope>
</reference>
<proteinExistence type="predicted"/>
<keyword evidence="2" id="KW-1185">Reference proteome</keyword>
<organism evidence="1 2">
    <name type="scientific">Avena sativa</name>
    <name type="common">Oat</name>
    <dbReference type="NCBI Taxonomy" id="4498"/>
    <lineage>
        <taxon>Eukaryota</taxon>
        <taxon>Viridiplantae</taxon>
        <taxon>Streptophyta</taxon>
        <taxon>Embryophyta</taxon>
        <taxon>Tracheophyta</taxon>
        <taxon>Spermatophyta</taxon>
        <taxon>Magnoliopsida</taxon>
        <taxon>Liliopsida</taxon>
        <taxon>Poales</taxon>
        <taxon>Poaceae</taxon>
        <taxon>BOP clade</taxon>
        <taxon>Pooideae</taxon>
        <taxon>Poodae</taxon>
        <taxon>Poeae</taxon>
        <taxon>Poeae Chloroplast Group 1 (Aveneae type)</taxon>
        <taxon>Aveninae</taxon>
        <taxon>Avena</taxon>
    </lineage>
</organism>
<accession>A0ACD5XPP4</accession>
<name>A0ACD5XPP4_AVESA</name>
<protein>
    <submittedName>
        <fullName evidence="1">Uncharacterized protein</fullName>
    </submittedName>
</protein>
<dbReference type="EnsemblPlants" id="AVESA.00010b.r2.5AG0860270.1">
    <property type="protein sequence ID" value="AVESA.00010b.r2.5AG0860270.1.CDS.1"/>
    <property type="gene ID" value="AVESA.00010b.r2.5AG0860270"/>
</dbReference>